<name>A0A7E4V4M2_PANRE</name>
<protein>
    <submittedName>
        <fullName evidence="3">Uncharacterized protein</fullName>
    </submittedName>
</protein>
<sequence length="108" mass="11952">MQFARYHINRRGELLRESFTVIFGKIVFNVDGSLTLLVSKLPNGGLLRLTNAEKFVPTTTTTTTEAVTSTTAKVKETPYRTVFFVTGGLALLFILIIAVGLATICWLR</sequence>
<accession>A0A7E4V4M2</accession>
<reference evidence="2" key="1">
    <citation type="journal article" date="2013" name="Genetics">
        <title>The draft genome and transcriptome of Panagrellus redivivus are shaped by the harsh demands of a free-living lifestyle.</title>
        <authorList>
            <person name="Srinivasan J."/>
            <person name="Dillman A.R."/>
            <person name="Macchietto M.G."/>
            <person name="Heikkinen L."/>
            <person name="Lakso M."/>
            <person name="Fracchia K.M."/>
            <person name="Antoshechkin I."/>
            <person name="Mortazavi A."/>
            <person name="Wong G."/>
            <person name="Sternberg P.W."/>
        </authorList>
    </citation>
    <scope>NUCLEOTIDE SEQUENCE [LARGE SCALE GENOMIC DNA]</scope>
    <source>
        <strain evidence="2">MT8872</strain>
    </source>
</reference>
<keyword evidence="2" id="KW-1185">Reference proteome</keyword>
<dbReference type="AlphaFoldDB" id="A0A7E4V4M2"/>
<keyword evidence="1" id="KW-1133">Transmembrane helix</keyword>
<evidence type="ECO:0000313" key="2">
    <source>
        <dbReference type="Proteomes" id="UP000492821"/>
    </source>
</evidence>
<feature type="transmembrane region" description="Helical" evidence="1">
    <location>
        <begin position="82"/>
        <end position="107"/>
    </location>
</feature>
<keyword evidence="1" id="KW-0472">Membrane</keyword>
<reference evidence="3" key="2">
    <citation type="submission" date="2020-10" db="UniProtKB">
        <authorList>
            <consortium name="WormBaseParasite"/>
        </authorList>
    </citation>
    <scope>IDENTIFICATION</scope>
</reference>
<evidence type="ECO:0000256" key="1">
    <source>
        <dbReference type="SAM" id="Phobius"/>
    </source>
</evidence>
<dbReference type="WBParaSite" id="Pan_g16544.t1">
    <property type="protein sequence ID" value="Pan_g16544.t1"/>
    <property type="gene ID" value="Pan_g16544"/>
</dbReference>
<keyword evidence="1" id="KW-0812">Transmembrane</keyword>
<evidence type="ECO:0000313" key="3">
    <source>
        <dbReference type="WBParaSite" id="Pan_g16544.t1"/>
    </source>
</evidence>
<dbReference type="Proteomes" id="UP000492821">
    <property type="component" value="Unassembled WGS sequence"/>
</dbReference>
<organism evidence="2 3">
    <name type="scientific">Panagrellus redivivus</name>
    <name type="common">Microworm</name>
    <dbReference type="NCBI Taxonomy" id="6233"/>
    <lineage>
        <taxon>Eukaryota</taxon>
        <taxon>Metazoa</taxon>
        <taxon>Ecdysozoa</taxon>
        <taxon>Nematoda</taxon>
        <taxon>Chromadorea</taxon>
        <taxon>Rhabditida</taxon>
        <taxon>Tylenchina</taxon>
        <taxon>Panagrolaimomorpha</taxon>
        <taxon>Panagrolaimoidea</taxon>
        <taxon>Panagrolaimidae</taxon>
        <taxon>Panagrellus</taxon>
    </lineage>
</organism>
<proteinExistence type="predicted"/>